<reference evidence="1" key="2">
    <citation type="submission" date="2024-02" db="EMBL/GenBank/DDBJ databases">
        <title>The Genome Sequence of Enterococcus diestrammenae JM9A.</title>
        <authorList>
            <person name="Earl A."/>
            <person name="Manson A."/>
            <person name="Gilmore M."/>
            <person name="Sanders J."/>
            <person name="Shea T."/>
            <person name="Howe W."/>
            <person name="Livny J."/>
            <person name="Cuomo C."/>
            <person name="Neafsey D."/>
            <person name="Birren B."/>
        </authorList>
    </citation>
    <scope>NUCLEOTIDE SEQUENCE</scope>
    <source>
        <strain evidence="1">JM9A</strain>
    </source>
</reference>
<dbReference type="Proteomes" id="UP001429357">
    <property type="component" value="Unassembled WGS sequence"/>
</dbReference>
<dbReference type="NCBIfam" id="NF047360">
    <property type="entry name" value="tail_chap_PVL"/>
    <property type="match status" value="1"/>
</dbReference>
<evidence type="ECO:0000313" key="2">
    <source>
        <dbReference type="Proteomes" id="UP001429357"/>
    </source>
</evidence>
<comment type="caution">
    <text evidence="1">The sequence shown here is derived from an EMBL/GenBank/DDBJ whole genome shotgun (WGS) entry which is preliminary data.</text>
</comment>
<keyword evidence="2" id="KW-1185">Reference proteome</keyword>
<sequence>MIELKLTIDGKKQVFKKREITIRDNIFAVKHQILATQYYSDTEKANDPEEYEKIQLNFIKTIAQIFGNEFTADQLLDGLGSKESEVLNEIYIQALGGTVDEDTKKK</sequence>
<organism evidence="1 2">
    <name type="scientific">Enterococcus diestrammenae</name>
    <dbReference type="NCBI Taxonomy" id="1155073"/>
    <lineage>
        <taxon>Bacteria</taxon>
        <taxon>Bacillati</taxon>
        <taxon>Bacillota</taxon>
        <taxon>Bacilli</taxon>
        <taxon>Lactobacillales</taxon>
        <taxon>Enterococcaceae</taxon>
        <taxon>Enterococcus</taxon>
    </lineage>
</organism>
<accession>A0ABV0F7N5</accession>
<dbReference type="InterPro" id="IPR057006">
    <property type="entry name" value="Phage_TAC_19"/>
</dbReference>
<dbReference type="Pfam" id="PF23857">
    <property type="entry name" value="Phage_TAC_19"/>
    <property type="match status" value="1"/>
</dbReference>
<dbReference type="EMBL" id="MAEI02000001">
    <property type="protein sequence ID" value="MEO1783244.1"/>
    <property type="molecule type" value="Genomic_DNA"/>
</dbReference>
<evidence type="ECO:0008006" key="3">
    <source>
        <dbReference type="Google" id="ProtNLM"/>
    </source>
</evidence>
<evidence type="ECO:0000313" key="1">
    <source>
        <dbReference type="EMBL" id="MEO1783244.1"/>
    </source>
</evidence>
<dbReference type="RefSeq" id="WP_161869665.1">
    <property type="nucleotide sequence ID" value="NZ_MAEI02000001.1"/>
</dbReference>
<protein>
    <recommendedName>
        <fullName evidence="3">Phage protein</fullName>
    </recommendedName>
</protein>
<proteinExistence type="predicted"/>
<gene>
    <name evidence="1" type="ORF">BAU18_002863</name>
</gene>
<name>A0ABV0F7N5_9ENTE</name>
<reference evidence="1" key="1">
    <citation type="submission" date="2016-06" db="EMBL/GenBank/DDBJ databases">
        <authorList>
            <person name="Van Tyne D."/>
        </authorList>
    </citation>
    <scope>NUCLEOTIDE SEQUENCE</scope>
    <source>
        <strain evidence="1">JM9A</strain>
    </source>
</reference>